<dbReference type="InterPro" id="IPR036271">
    <property type="entry name" value="Tet_transcr_reg_TetR-rel_C_sf"/>
</dbReference>
<dbReference type="Gene3D" id="1.10.10.60">
    <property type="entry name" value="Homeodomain-like"/>
    <property type="match status" value="1"/>
</dbReference>
<feature type="domain" description="HTH tetR-type" evidence="5">
    <location>
        <begin position="7"/>
        <end position="67"/>
    </location>
</feature>
<evidence type="ECO:0000256" key="2">
    <source>
        <dbReference type="ARBA" id="ARBA00023125"/>
    </source>
</evidence>
<dbReference type="Pfam" id="PF00440">
    <property type="entry name" value="TetR_N"/>
    <property type="match status" value="1"/>
</dbReference>
<dbReference type="GO" id="GO:0003700">
    <property type="term" value="F:DNA-binding transcription factor activity"/>
    <property type="evidence" value="ECO:0007669"/>
    <property type="project" value="TreeGrafter"/>
</dbReference>
<organism evidence="6 7">
    <name type="scientific">Pseudonocardia kunmingensis</name>
    <dbReference type="NCBI Taxonomy" id="630975"/>
    <lineage>
        <taxon>Bacteria</taxon>
        <taxon>Bacillati</taxon>
        <taxon>Actinomycetota</taxon>
        <taxon>Actinomycetes</taxon>
        <taxon>Pseudonocardiales</taxon>
        <taxon>Pseudonocardiaceae</taxon>
        <taxon>Pseudonocardia</taxon>
    </lineage>
</organism>
<dbReference type="AlphaFoldDB" id="A0A543DL42"/>
<keyword evidence="2 4" id="KW-0238">DNA-binding</keyword>
<dbReference type="RefSeq" id="WP_142058603.1">
    <property type="nucleotide sequence ID" value="NZ_VFPA01000003.1"/>
</dbReference>
<comment type="caution">
    <text evidence="6">The sequence shown here is derived from an EMBL/GenBank/DDBJ whole genome shotgun (WGS) entry which is preliminary data.</text>
</comment>
<proteinExistence type="predicted"/>
<dbReference type="Proteomes" id="UP000315677">
    <property type="component" value="Unassembled WGS sequence"/>
</dbReference>
<evidence type="ECO:0000313" key="6">
    <source>
        <dbReference type="EMBL" id="TQM10047.1"/>
    </source>
</evidence>
<reference evidence="6 7" key="1">
    <citation type="submission" date="2019-06" db="EMBL/GenBank/DDBJ databases">
        <title>Sequencing the genomes of 1000 actinobacteria strains.</title>
        <authorList>
            <person name="Klenk H.-P."/>
        </authorList>
    </citation>
    <scope>NUCLEOTIDE SEQUENCE [LARGE SCALE GENOMIC DNA]</scope>
    <source>
        <strain evidence="6 7">DSM 45301</strain>
    </source>
</reference>
<dbReference type="SUPFAM" id="SSF46689">
    <property type="entry name" value="Homeodomain-like"/>
    <property type="match status" value="1"/>
</dbReference>
<sequence length="226" mass="24235">MPRPLIPNRPDAILDAAEALVLEHGYERMSVEQVARRAGIGKGAVYREFRSKQELRQALLVRGMRRLVQRVREQAAGTGRVGLATAYRLGVDALLDDPLMTAAFLDDHDFLGTQVRNAPADRYRDRAAWLTGYVEQLHAAGALRVEAPPAAVSLALSAFTIGLLSANALLGPLSRDRLAAAVEVVAVLVERGLEAPVSGGPDFTAVLDRLDAQLSTTHGTGAPDAR</sequence>
<dbReference type="PANTHER" id="PTHR30055">
    <property type="entry name" value="HTH-TYPE TRANSCRIPTIONAL REGULATOR RUTR"/>
    <property type="match status" value="1"/>
</dbReference>
<evidence type="ECO:0000256" key="1">
    <source>
        <dbReference type="ARBA" id="ARBA00023015"/>
    </source>
</evidence>
<dbReference type="PRINTS" id="PR00455">
    <property type="entry name" value="HTHTETR"/>
</dbReference>
<dbReference type="InterPro" id="IPR001647">
    <property type="entry name" value="HTH_TetR"/>
</dbReference>
<evidence type="ECO:0000259" key="5">
    <source>
        <dbReference type="PROSITE" id="PS50977"/>
    </source>
</evidence>
<dbReference type="PROSITE" id="PS50977">
    <property type="entry name" value="HTH_TETR_2"/>
    <property type="match status" value="1"/>
</dbReference>
<dbReference type="GO" id="GO:0000976">
    <property type="term" value="F:transcription cis-regulatory region binding"/>
    <property type="evidence" value="ECO:0007669"/>
    <property type="project" value="TreeGrafter"/>
</dbReference>
<evidence type="ECO:0000256" key="3">
    <source>
        <dbReference type="ARBA" id="ARBA00023163"/>
    </source>
</evidence>
<feature type="DNA-binding region" description="H-T-H motif" evidence="4">
    <location>
        <begin position="30"/>
        <end position="49"/>
    </location>
</feature>
<evidence type="ECO:0000256" key="4">
    <source>
        <dbReference type="PROSITE-ProRule" id="PRU00335"/>
    </source>
</evidence>
<keyword evidence="1" id="KW-0805">Transcription regulation</keyword>
<accession>A0A543DL42</accession>
<keyword evidence="7" id="KW-1185">Reference proteome</keyword>
<dbReference type="InterPro" id="IPR050109">
    <property type="entry name" value="HTH-type_TetR-like_transc_reg"/>
</dbReference>
<dbReference type="OrthoDB" id="3682047at2"/>
<keyword evidence="3" id="KW-0804">Transcription</keyword>
<name>A0A543DL42_9PSEU</name>
<gene>
    <name evidence="6" type="ORF">FB558_5828</name>
</gene>
<evidence type="ECO:0000313" key="7">
    <source>
        <dbReference type="Proteomes" id="UP000315677"/>
    </source>
</evidence>
<dbReference type="EMBL" id="VFPA01000003">
    <property type="protein sequence ID" value="TQM10047.1"/>
    <property type="molecule type" value="Genomic_DNA"/>
</dbReference>
<protein>
    <submittedName>
        <fullName evidence="6">TetR family transcriptional regulator</fullName>
    </submittedName>
</protein>
<dbReference type="SUPFAM" id="SSF48498">
    <property type="entry name" value="Tetracyclin repressor-like, C-terminal domain"/>
    <property type="match status" value="1"/>
</dbReference>
<dbReference type="InterPro" id="IPR009057">
    <property type="entry name" value="Homeodomain-like_sf"/>
</dbReference>
<dbReference type="Gene3D" id="1.10.357.10">
    <property type="entry name" value="Tetracycline Repressor, domain 2"/>
    <property type="match status" value="1"/>
</dbReference>
<dbReference type="PANTHER" id="PTHR30055:SF234">
    <property type="entry name" value="HTH-TYPE TRANSCRIPTIONAL REGULATOR BETI"/>
    <property type="match status" value="1"/>
</dbReference>